<keyword evidence="2" id="KW-1185">Reference proteome</keyword>
<accession>A0ABU7MQM8</accession>
<proteinExistence type="predicted"/>
<protein>
    <recommendedName>
        <fullName evidence="3">YHS domain-containing protein</fullName>
    </recommendedName>
</protein>
<organism evidence="1 2">
    <name type="scientific">Gordonia prachuapensis</name>
    <dbReference type="NCBI Taxonomy" id="3115651"/>
    <lineage>
        <taxon>Bacteria</taxon>
        <taxon>Bacillati</taxon>
        <taxon>Actinomycetota</taxon>
        <taxon>Actinomycetes</taxon>
        <taxon>Mycobacteriales</taxon>
        <taxon>Gordoniaceae</taxon>
        <taxon>Gordonia</taxon>
    </lineage>
</organism>
<gene>
    <name evidence="1" type="ORF">V1Y59_05710</name>
</gene>
<reference evidence="1 2" key="1">
    <citation type="submission" date="2024-01" db="EMBL/GenBank/DDBJ databases">
        <title>Draft genome sequence of Gordonia sp. PKS22-38.</title>
        <authorList>
            <person name="Suphannarot A."/>
            <person name="Mingma R."/>
        </authorList>
    </citation>
    <scope>NUCLEOTIDE SEQUENCE [LARGE SCALE GENOMIC DNA]</scope>
    <source>
        <strain evidence="1 2">PKS22-38</strain>
    </source>
</reference>
<name>A0ABU7MQM8_9ACTN</name>
<evidence type="ECO:0000313" key="2">
    <source>
        <dbReference type="Proteomes" id="UP001335729"/>
    </source>
</evidence>
<sequence>MLLIEIAHPAGRFDDEDRAMLGDAILDLFLAPDAQTTDTIDRARQATHIAFRELHGWRTGFGTPSADTAPPVIVTLTVPAAWRDEGGDTFMGLLRTAVRRLDEARGWDRPRGSLWIRVEGVPDGQIGLDGRPSTAEDVLSFLTEDFRSAQEKGAAAPAPAGRLVDPICGMIVPDGRGTITLDHDGVRLGFCADGCRTAYARREGLPL</sequence>
<dbReference type="EMBL" id="JAZDUE010000004">
    <property type="protein sequence ID" value="MEE4022568.1"/>
    <property type="molecule type" value="Genomic_DNA"/>
</dbReference>
<evidence type="ECO:0000313" key="1">
    <source>
        <dbReference type="EMBL" id="MEE4022568.1"/>
    </source>
</evidence>
<dbReference type="RefSeq" id="WP_330503879.1">
    <property type="nucleotide sequence ID" value="NZ_JAZDUE010000004.1"/>
</dbReference>
<dbReference type="Proteomes" id="UP001335729">
    <property type="component" value="Unassembled WGS sequence"/>
</dbReference>
<evidence type="ECO:0008006" key="3">
    <source>
        <dbReference type="Google" id="ProtNLM"/>
    </source>
</evidence>
<comment type="caution">
    <text evidence="1">The sequence shown here is derived from an EMBL/GenBank/DDBJ whole genome shotgun (WGS) entry which is preliminary data.</text>
</comment>